<dbReference type="OrthoDB" id="9804907at2"/>
<gene>
    <name evidence="2" type="ORF">BGK67_29650</name>
</gene>
<keyword evidence="3" id="KW-1185">Reference proteome</keyword>
<protein>
    <submittedName>
        <fullName evidence="2">Glyoxalase</fullName>
    </submittedName>
</protein>
<dbReference type="AlphaFoldDB" id="A0A1E5PZ68"/>
<dbReference type="Gene3D" id="3.10.180.10">
    <property type="entry name" value="2,3-Dihydroxybiphenyl 1,2-Dioxygenase, domain 1"/>
    <property type="match status" value="1"/>
</dbReference>
<dbReference type="RefSeq" id="WP_069923127.1">
    <property type="nucleotide sequence ID" value="NZ_MEHK01000001.1"/>
</dbReference>
<accession>A0A1E5PZ68</accession>
<dbReference type="Pfam" id="PF00903">
    <property type="entry name" value="Glyoxalase"/>
    <property type="match status" value="1"/>
</dbReference>
<organism evidence="2 3">
    <name type="scientific">Streptomyces subrutilus</name>
    <dbReference type="NCBI Taxonomy" id="36818"/>
    <lineage>
        <taxon>Bacteria</taxon>
        <taxon>Bacillati</taxon>
        <taxon>Actinomycetota</taxon>
        <taxon>Actinomycetes</taxon>
        <taxon>Kitasatosporales</taxon>
        <taxon>Streptomycetaceae</taxon>
        <taxon>Streptomyces</taxon>
    </lineage>
</organism>
<dbReference type="InterPro" id="IPR004360">
    <property type="entry name" value="Glyas_Fos-R_dOase_dom"/>
</dbReference>
<dbReference type="InterPro" id="IPR037523">
    <property type="entry name" value="VOC_core"/>
</dbReference>
<evidence type="ECO:0000313" key="2">
    <source>
        <dbReference type="EMBL" id="OEJ34938.1"/>
    </source>
</evidence>
<feature type="domain" description="VOC" evidence="1">
    <location>
        <begin position="5"/>
        <end position="125"/>
    </location>
</feature>
<dbReference type="InterPro" id="IPR029068">
    <property type="entry name" value="Glyas_Bleomycin-R_OHBP_Dase"/>
</dbReference>
<dbReference type="Proteomes" id="UP000095705">
    <property type="component" value="Unassembled WGS sequence"/>
</dbReference>
<comment type="caution">
    <text evidence="2">The sequence shown here is derived from an EMBL/GenBank/DDBJ whole genome shotgun (WGS) entry which is preliminary data.</text>
</comment>
<dbReference type="EMBL" id="MEHK01000001">
    <property type="protein sequence ID" value="OEJ34938.1"/>
    <property type="molecule type" value="Genomic_DNA"/>
</dbReference>
<proteinExistence type="predicted"/>
<evidence type="ECO:0000313" key="3">
    <source>
        <dbReference type="Proteomes" id="UP000095705"/>
    </source>
</evidence>
<evidence type="ECO:0000259" key="1">
    <source>
        <dbReference type="PROSITE" id="PS51819"/>
    </source>
</evidence>
<dbReference type="STRING" id="36818.BGK67_29650"/>
<reference evidence="2 3" key="1">
    <citation type="submission" date="2016-08" db="EMBL/GenBank/DDBJ databases">
        <title>The complete genome of Streptomyces subrutilus 10-1-1.</title>
        <authorList>
            <person name="Chen X."/>
        </authorList>
    </citation>
    <scope>NUCLEOTIDE SEQUENCE [LARGE SCALE GENOMIC DNA]</scope>
    <source>
        <strain evidence="2 3">10-1-1</strain>
    </source>
</reference>
<sequence length="125" mass="13433">MFQESKAFSGFSVDDIGKAEEFYGGTLGVRVSEENGMLVLHLGGGGTVLVYPKDDHRPAEFTVLNFPVDDVEETVDALTALGVTFERYPGFDSDDKGIVRGQGEGMPTIAWFKDPAGNVLSVLGE</sequence>
<name>A0A1E5PZ68_9ACTN</name>
<dbReference type="PROSITE" id="PS51819">
    <property type="entry name" value="VOC"/>
    <property type="match status" value="1"/>
</dbReference>
<dbReference type="SUPFAM" id="SSF54593">
    <property type="entry name" value="Glyoxalase/Bleomycin resistance protein/Dihydroxybiphenyl dioxygenase"/>
    <property type="match status" value="1"/>
</dbReference>